<dbReference type="InterPro" id="IPR052192">
    <property type="entry name" value="Insect_Ionotropic_Sensory_Rcpt"/>
</dbReference>
<sequence>STTYFLNNNINLKSFKDKSLRDFFSIFEKKLRKNLVMNFSTLKMNTKIFIIFQLQNYLQVFAILIYFDPGIKFSSCFEHPKCFIDSSKKNSQKNQKFQLLLNSSKKLKNILKILPDYFLCYNHIKKSIWSITGFAIKKIRPMGRVQTPRPPSPPVSTPLGLSSQLSATSSANTNKFNSYGEIKWNSEFENLAVDITYKWKDTATCLNLILDHFHNGILDKAFYRAIAGIPLFKTLVDDSEDLMSPNFQTWQILNNVRKQGCNMNIIFILNADQTMRLLKFSDKKYRLKEMYELSTVPYPAPIKGTLVTLRLDIWNKRNFQKKTDLYIDKVSDLQGNLLKVVTFNYIPSAIKNPLMNENDENSGYKKGLEIEVLRTLGSAMNFIPVLYEPLNWRTEQWGKKQINGTISGLLGEVWSARADLALGNLHYTPYHLNILDLSIPYNTECLTFLTFESKTDNSWKTLILPFKLNMWVGVLITLLVGGFLFYAFATAHKHIENNENLIKMIQCDIQKTKILKNKPELLTENKKIIKNIDIIKHTVKYPKIIKEQKCINEQTKNNQFKNTDVTGLYLFEDIENSILYTYGMLVAVSLPKVPSGWAIRILTGWWWIYCLLVVVAYKASMTAILANPDTRVTIDTLDALAESNINCGGWGEQSKEFFMTSLDKTGQKVGQKFQEVYEVDKAIDLVSKGQFAYYDNIHFLRYVKVMQNTKTYEQNFQLINGTRNDTSNGDFTLHIMSTCIINMPISLGLQKNSPLKPAVDRFLRRVIEAGLVKKWLNDVMSDTVILEEPQQIEEVKALMDLKKLYGALVVLVA</sequence>
<dbReference type="SUPFAM" id="SSF53850">
    <property type="entry name" value="Periplasmic binding protein-like II"/>
    <property type="match status" value="1"/>
</dbReference>
<dbReference type="GO" id="GO:0050906">
    <property type="term" value="P:detection of stimulus involved in sensory perception"/>
    <property type="evidence" value="ECO:0007669"/>
    <property type="project" value="UniProtKB-ARBA"/>
</dbReference>
<keyword evidence="4 9" id="KW-0812">Transmembrane</keyword>
<keyword evidence="5 9" id="KW-1133">Transmembrane helix</keyword>
<keyword evidence="8" id="KW-0325">Glycoprotein</keyword>
<evidence type="ECO:0000256" key="8">
    <source>
        <dbReference type="ARBA" id="ARBA00023180"/>
    </source>
</evidence>
<dbReference type="GO" id="GO:0015276">
    <property type="term" value="F:ligand-gated monoatomic ion channel activity"/>
    <property type="evidence" value="ECO:0007669"/>
    <property type="project" value="InterPro"/>
</dbReference>
<dbReference type="PANTHER" id="PTHR42643:SF35">
    <property type="entry name" value="IONOTROPIC RECEPTOR 68A, ISOFORM A"/>
    <property type="match status" value="1"/>
</dbReference>
<evidence type="ECO:0000256" key="9">
    <source>
        <dbReference type="SAM" id="Phobius"/>
    </source>
</evidence>
<keyword evidence="7" id="KW-0675">Receptor</keyword>
<keyword evidence="6 9" id="KW-0472">Membrane</keyword>
<dbReference type="PANTHER" id="PTHR42643">
    <property type="entry name" value="IONOTROPIC RECEPTOR 20A-RELATED"/>
    <property type="match status" value="1"/>
</dbReference>
<dbReference type="Proteomes" id="UP000475862">
    <property type="component" value="Unassembled WGS sequence"/>
</dbReference>
<feature type="transmembrane region" description="Helical" evidence="9">
    <location>
        <begin position="48"/>
        <end position="67"/>
    </location>
</feature>
<evidence type="ECO:0000256" key="5">
    <source>
        <dbReference type="ARBA" id="ARBA00022989"/>
    </source>
</evidence>
<dbReference type="Pfam" id="PF00060">
    <property type="entry name" value="Lig_chan"/>
    <property type="match status" value="1"/>
</dbReference>
<accession>A0A6G0TF63</accession>
<feature type="non-terminal residue" evidence="11">
    <location>
        <position position="1"/>
    </location>
</feature>
<feature type="transmembrane region" description="Helical" evidence="9">
    <location>
        <begin position="468"/>
        <end position="489"/>
    </location>
</feature>
<name>A0A6G0TF63_APHGL</name>
<comment type="similarity">
    <text evidence="2">Belongs to the glutamate-gated ion channel (TC 1.A.10.1) family.</text>
</comment>
<proteinExistence type="inferred from homology"/>
<organism evidence="11 12">
    <name type="scientific">Aphis glycines</name>
    <name type="common">Soybean aphid</name>
    <dbReference type="NCBI Taxonomy" id="307491"/>
    <lineage>
        <taxon>Eukaryota</taxon>
        <taxon>Metazoa</taxon>
        <taxon>Ecdysozoa</taxon>
        <taxon>Arthropoda</taxon>
        <taxon>Hexapoda</taxon>
        <taxon>Insecta</taxon>
        <taxon>Pterygota</taxon>
        <taxon>Neoptera</taxon>
        <taxon>Paraneoptera</taxon>
        <taxon>Hemiptera</taxon>
        <taxon>Sternorrhyncha</taxon>
        <taxon>Aphidomorpha</taxon>
        <taxon>Aphidoidea</taxon>
        <taxon>Aphididae</taxon>
        <taxon>Aphidini</taxon>
        <taxon>Aphis</taxon>
        <taxon>Aphis</taxon>
    </lineage>
</organism>
<dbReference type="Gene3D" id="1.10.287.70">
    <property type="match status" value="1"/>
</dbReference>
<evidence type="ECO:0000256" key="1">
    <source>
        <dbReference type="ARBA" id="ARBA00004651"/>
    </source>
</evidence>
<evidence type="ECO:0000256" key="2">
    <source>
        <dbReference type="ARBA" id="ARBA00008685"/>
    </source>
</evidence>
<dbReference type="OrthoDB" id="5984008at2759"/>
<dbReference type="GO" id="GO:0005886">
    <property type="term" value="C:plasma membrane"/>
    <property type="evidence" value="ECO:0007669"/>
    <property type="project" value="UniProtKB-SubCell"/>
</dbReference>
<dbReference type="EMBL" id="VYZN01000041">
    <property type="protein sequence ID" value="KAE9531658.1"/>
    <property type="molecule type" value="Genomic_DNA"/>
</dbReference>
<keyword evidence="12" id="KW-1185">Reference proteome</keyword>
<dbReference type="AlphaFoldDB" id="A0A6G0TF63"/>
<evidence type="ECO:0000259" key="10">
    <source>
        <dbReference type="Pfam" id="PF00060"/>
    </source>
</evidence>
<comment type="subcellular location">
    <subcellularLocation>
        <location evidence="1">Cell membrane</location>
        <topology evidence="1">Multi-pass membrane protein</topology>
    </subcellularLocation>
</comment>
<evidence type="ECO:0000256" key="4">
    <source>
        <dbReference type="ARBA" id="ARBA00022692"/>
    </source>
</evidence>
<dbReference type="Gene3D" id="3.40.190.10">
    <property type="entry name" value="Periplasmic binding protein-like II"/>
    <property type="match status" value="1"/>
</dbReference>
<comment type="caution">
    <text evidence="11">The sequence shown here is derived from an EMBL/GenBank/DDBJ whole genome shotgun (WGS) entry which is preliminary data.</text>
</comment>
<gene>
    <name evidence="11" type="ORF">AGLY_010864</name>
</gene>
<keyword evidence="3" id="KW-1003">Cell membrane</keyword>
<feature type="domain" description="Ionotropic glutamate receptor C-terminal" evidence="10">
    <location>
        <begin position="573"/>
        <end position="658"/>
    </location>
</feature>
<dbReference type="InterPro" id="IPR001320">
    <property type="entry name" value="Iontro_rcpt_C"/>
</dbReference>
<feature type="non-terminal residue" evidence="11">
    <location>
        <position position="813"/>
    </location>
</feature>
<protein>
    <recommendedName>
        <fullName evidence="10">Ionotropic glutamate receptor C-terminal domain-containing protein</fullName>
    </recommendedName>
</protein>
<evidence type="ECO:0000256" key="7">
    <source>
        <dbReference type="ARBA" id="ARBA00023170"/>
    </source>
</evidence>
<evidence type="ECO:0000256" key="6">
    <source>
        <dbReference type="ARBA" id="ARBA00023136"/>
    </source>
</evidence>
<evidence type="ECO:0000313" key="11">
    <source>
        <dbReference type="EMBL" id="KAE9531658.1"/>
    </source>
</evidence>
<evidence type="ECO:0000256" key="3">
    <source>
        <dbReference type="ARBA" id="ARBA00022475"/>
    </source>
</evidence>
<feature type="transmembrane region" description="Helical" evidence="9">
    <location>
        <begin position="597"/>
        <end position="617"/>
    </location>
</feature>
<reference evidence="11 12" key="1">
    <citation type="submission" date="2019-08" db="EMBL/GenBank/DDBJ databases">
        <title>The genome of the soybean aphid Biotype 1, its phylome, world population structure and adaptation to the North American continent.</title>
        <authorList>
            <person name="Giordano R."/>
            <person name="Donthu R.K."/>
            <person name="Hernandez A.G."/>
            <person name="Wright C.L."/>
            <person name="Zimin A.V."/>
        </authorList>
    </citation>
    <scope>NUCLEOTIDE SEQUENCE [LARGE SCALE GENOMIC DNA]</scope>
    <source>
        <tissue evidence="11">Whole aphids</tissue>
    </source>
</reference>
<evidence type="ECO:0000313" key="12">
    <source>
        <dbReference type="Proteomes" id="UP000475862"/>
    </source>
</evidence>